<dbReference type="PANTHER" id="PTHR30212:SF2">
    <property type="entry name" value="PROTEIN YIIM"/>
    <property type="match status" value="1"/>
</dbReference>
<evidence type="ECO:0000313" key="2">
    <source>
        <dbReference type="EMBL" id="PLT45902.1"/>
    </source>
</evidence>
<dbReference type="PROSITE" id="PS51340">
    <property type="entry name" value="MOSC"/>
    <property type="match status" value="1"/>
</dbReference>
<dbReference type="SUPFAM" id="SSF50800">
    <property type="entry name" value="PK beta-barrel domain-like"/>
    <property type="match status" value="1"/>
</dbReference>
<organism evidence="2 3">
    <name type="scientific">Paenibacillus pasadenensis</name>
    <dbReference type="NCBI Taxonomy" id="217090"/>
    <lineage>
        <taxon>Bacteria</taxon>
        <taxon>Bacillati</taxon>
        <taxon>Bacillota</taxon>
        <taxon>Bacilli</taxon>
        <taxon>Bacillales</taxon>
        <taxon>Paenibacillaceae</taxon>
        <taxon>Paenibacillus</taxon>
    </lineage>
</organism>
<dbReference type="InterPro" id="IPR005163">
    <property type="entry name" value="Tri_helical_YiiM-like"/>
</dbReference>
<keyword evidence="3" id="KW-1185">Reference proteome</keyword>
<dbReference type="Proteomes" id="UP000234789">
    <property type="component" value="Unassembled WGS sequence"/>
</dbReference>
<dbReference type="GO" id="GO:0030170">
    <property type="term" value="F:pyridoxal phosphate binding"/>
    <property type="evidence" value="ECO:0007669"/>
    <property type="project" value="InterPro"/>
</dbReference>
<comment type="caution">
    <text evidence="2">The sequence shown here is derived from an EMBL/GenBank/DDBJ whole genome shotgun (WGS) entry which is preliminary data.</text>
</comment>
<sequence>MGRKGRRKQVEHKERKIVSVNVGLPAAVRHGSQTVMTGIFKYPSEGAVRLGRTGPDGDGQADLKHHGGPDKAVCAYSGHHYPEWEQRLERQLGWGAFGENLTLSGMDEEAVVIGDRYRCGQALLEVSQPRQPCFKLGLRHEEPQLTLWVQQSGRTGYYFRVVEEGEAAAGMELSLEHRPAHGMTVAEANRIYYTAKKDAQAIRELLVVPELADSWRTVLSSRLESL</sequence>
<dbReference type="GO" id="GO:0030151">
    <property type="term" value="F:molybdenum ion binding"/>
    <property type="evidence" value="ECO:0007669"/>
    <property type="project" value="InterPro"/>
</dbReference>
<proteinExistence type="predicted"/>
<dbReference type="AlphaFoldDB" id="A0A2N5N6E5"/>
<dbReference type="InterPro" id="IPR011037">
    <property type="entry name" value="Pyrv_Knase-like_insert_dom_sf"/>
</dbReference>
<dbReference type="Pfam" id="PF03473">
    <property type="entry name" value="MOSC"/>
    <property type="match status" value="1"/>
</dbReference>
<name>A0A2N5N6E5_9BACL</name>
<feature type="domain" description="MOSC" evidence="1">
    <location>
        <begin position="42"/>
        <end position="176"/>
    </location>
</feature>
<dbReference type="InterPro" id="IPR005302">
    <property type="entry name" value="MoCF_Sase_C"/>
</dbReference>
<dbReference type="Gene3D" id="2.40.33.20">
    <property type="entry name" value="PK beta-barrel domain-like"/>
    <property type="match status" value="1"/>
</dbReference>
<dbReference type="GO" id="GO:0003824">
    <property type="term" value="F:catalytic activity"/>
    <property type="evidence" value="ECO:0007669"/>
    <property type="project" value="InterPro"/>
</dbReference>
<evidence type="ECO:0000313" key="3">
    <source>
        <dbReference type="Proteomes" id="UP000234789"/>
    </source>
</evidence>
<gene>
    <name evidence="2" type="ORF">B8V81_4333</name>
</gene>
<dbReference type="EMBL" id="NFEZ01000004">
    <property type="protein sequence ID" value="PLT45902.1"/>
    <property type="molecule type" value="Genomic_DNA"/>
</dbReference>
<protein>
    <recommendedName>
        <fullName evidence="1">MOSC domain-containing protein</fullName>
    </recommendedName>
</protein>
<dbReference type="OrthoDB" id="9786134at2"/>
<evidence type="ECO:0000259" key="1">
    <source>
        <dbReference type="PROSITE" id="PS51340"/>
    </source>
</evidence>
<dbReference type="PANTHER" id="PTHR30212">
    <property type="entry name" value="PROTEIN YIIM"/>
    <property type="match status" value="1"/>
</dbReference>
<dbReference type="Pfam" id="PF03475">
    <property type="entry name" value="YiiM_3-alpha"/>
    <property type="match status" value="1"/>
</dbReference>
<reference evidence="2 3" key="1">
    <citation type="submission" date="2017-05" db="EMBL/GenBank/DDBJ databases">
        <title>Functional genome analysis of Paenibacillus pasadenensis strain R16: insights on endophytic life style and antifungal activity.</title>
        <authorList>
            <person name="Passera A."/>
            <person name="Marcolungo L."/>
            <person name="Casati P."/>
            <person name="Brasca M."/>
            <person name="Quaglino F."/>
            <person name="Delledonne M."/>
        </authorList>
    </citation>
    <scope>NUCLEOTIDE SEQUENCE [LARGE SCALE GENOMIC DNA]</scope>
    <source>
        <strain evidence="2 3">R16</strain>
    </source>
</reference>
<accession>A0A2N5N6E5</accession>
<dbReference type="InterPro" id="IPR052353">
    <property type="entry name" value="Benzoxazolinone_Detox_Enz"/>
</dbReference>